<evidence type="ECO:0000256" key="5">
    <source>
        <dbReference type="ARBA" id="ARBA00022692"/>
    </source>
</evidence>
<dbReference type="InterPro" id="IPR000182">
    <property type="entry name" value="GNAT_dom"/>
</dbReference>
<dbReference type="Gene3D" id="1.20.920.10">
    <property type="entry name" value="Bromodomain-like"/>
    <property type="match status" value="1"/>
</dbReference>
<dbReference type="PROSITE" id="PS00633">
    <property type="entry name" value="BROMODOMAIN_1"/>
    <property type="match status" value="1"/>
</dbReference>
<evidence type="ECO:0000256" key="6">
    <source>
        <dbReference type="ARBA" id="ARBA00022989"/>
    </source>
</evidence>
<comment type="subcellular location">
    <subcellularLocation>
        <location evidence="2">Membrane</location>
        <topology evidence="2">Multi-pass membrane protein</topology>
    </subcellularLocation>
    <subcellularLocation>
        <location evidence="1">Nucleus</location>
    </subcellularLocation>
</comment>
<evidence type="ECO:0000259" key="15">
    <source>
        <dbReference type="PROSITE" id="PS50850"/>
    </source>
</evidence>
<dbReference type="InterPro" id="IPR001487">
    <property type="entry name" value="Bromodomain"/>
</dbReference>
<dbReference type="SUPFAM" id="SSF103473">
    <property type="entry name" value="MFS general substrate transporter"/>
    <property type="match status" value="1"/>
</dbReference>
<dbReference type="KEGG" id="rsx:RhiXN_06283"/>
<dbReference type="Pfam" id="PF00583">
    <property type="entry name" value="Acetyltransf_1"/>
    <property type="match status" value="1"/>
</dbReference>
<feature type="transmembrane region" description="Helical" evidence="13">
    <location>
        <begin position="341"/>
        <end position="370"/>
    </location>
</feature>
<dbReference type="GeneID" id="67028562"/>
<evidence type="ECO:0000313" key="17">
    <source>
        <dbReference type="EMBL" id="QRW21294.1"/>
    </source>
</evidence>
<feature type="transmembrane region" description="Helical" evidence="13">
    <location>
        <begin position="61"/>
        <end position="84"/>
    </location>
</feature>
<dbReference type="InterPro" id="IPR018359">
    <property type="entry name" value="Bromodomain_CS"/>
</dbReference>
<dbReference type="PRINTS" id="PR00503">
    <property type="entry name" value="BROMODOMAIN"/>
</dbReference>
<comment type="similarity">
    <text evidence="3">Belongs to the acetyltransferase family. GCN5 subfamily.</text>
</comment>
<proteinExistence type="inferred from homology"/>
<dbReference type="InterPro" id="IPR020846">
    <property type="entry name" value="MFS_dom"/>
</dbReference>
<dbReference type="GO" id="GO:0005886">
    <property type="term" value="C:plasma membrane"/>
    <property type="evidence" value="ECO:0007669"/>
    <property type="project" value="TreeGrafter"/>
</dbReference>
<feature type="compositionally biased region" description="Acidic residues" evidence="12">
    <location>
        <begin position="834"/>
        <end position="850"/>
    </location>
</feature>
<evidence type="ECO:0000256" key="12">
    <source>
        <dbReference type="SAM" id="MobiDB-lite"/>
    </source>
</evidence>
<feature type="transmembrane region" description="Helical" evidence="13">
    <location>
        <begin position="382"/>
        <end position="398"/>
    </location>
</feature>
<protein>
    <recommendedName>
        <fullName evidence="4">histone acetyltransferase</fullName>
        <ecNumber evidence="4">2.3.1.48</ecNumber>
    </recommendedName>
</protein>
<keyword evidence="9 13" id="KW-0472">Membrane</keyword>
<feature type="domain" description="N-acetyltransferase" evidence="16">
    <location>
        <begin position="952"/>
        <end position="1108"/>
    </location>
</feature>
<dbReference type="PANTHER" id="PTHR23501">
    <property type="entry name" value="MAJOR FACILITATOR SUPERFAMILY"/>
    <property type="match status" value="1"/>
</dbReference>
<feature type="transmembrane region" description="Helical" evidence="13">
    <location>
        <begin position="96"/>
        <end position="116"/>
    </location>
</feature>
<dbReference type="GO" id="GO:0022857">
    <property type="term" value="F:transmembrane transporter activity"/>
    <property type="evidence" value="ECO:0007669"/>
    <property type="project" value="InterPro"/>
</dbReference>
<feature type="transmembrane region" description="Helical" evidence="13">
    <location>
        <begin position="444"/>
        <end position="465"/>
    </location>
</feature>
<feature type="transmembrane region" description="Helical" evidence="13">
    <location>
        <begin position="180"/>
        <end position="201"/>
    </location>
</feature>
<feature type="compositionally biased region" description="Polar residues" evidence="12">
    <location>
        <begin position="810"/>
        <end position="832"/>
    </location>
</feature>
<keyword evidence="8 11" id="KW-0103">Bromodomain</keyword>
<evidence type="ECO:0000256" key="3">
    <source>
        <dbReference type="ARBA" id="ARBA00008607"/>
    </source>
</evidence>
<dbReference type="EMBL" id="CP059664">
    <property type="protein sequence ID" value="QRW21294.1"/>
    <property type="molecule type" value="Genomic_DNA"/>
</dbReference>
<keyword evidence="5 13" id="KW-0812">Transmembrane</keyword>
<dbReference type="SUPFAM" id="SSF47370">
    <property type="entry name" value="Bromodomain"/>
    <property type="match status" value="1"/>
</dbReference>
<dbReference type="GO" id="GO:0005634">
    <property type="term" value="C:nucleus"/>
    <property type="evidence" value="ECO:0007669"/>
    <property type="project" value="UniProtKB-SubCell"/>
</dbReference>
<feature type="transmembrane region" description="Helical" evidence="13">
    <location>
        <begin position="207"/>
        <end position="227"/>
    </location>
</feature>
<dbReference type="Gene3D" id="1.20.1250.20">
    <property type="entry name" value="MFS general substrate transporter like domains"/>
    <property type="match status" value="1"/>
</dbReference>
<dbReference type="InterPro" id="IPR036427">
    <property type="entry name" value="Bromodomain-like_sf"/>
</dbReference>
<evidence type="ECO:0000256" key="10">
    <source>
        <dbReference type="ARBA" id="ARBA00023163"/>
    </source>
</evidence>
<feature type="compositionally biased region" description="Basic and acidic residues" evidence="12">
    <location>
        <begin position="550"/>
        <end position="561"/>
    </location>
</feature>
<dbReference type="InterPro" id="IPR036259">
    <property type="entry name" value="MFS_trans_sf"/>
</dbReference>
<feature type="domain" description="Bromo" evidence="14">
    <location>
        <begin position="1196"/>
        <end position="1266"/>
    </location>
</feature>
<feature type="transmembrane region" description="Helical" evidence="13">
    <location>
        <begin position="248"/>
        <end position="265"/>
    </location>
</feature>
<dbReference type="EC" id="2.3.1.48" evidence="4"/>
<dbReference type="CDD" id="cd17502">
    <property type="entry name" value="MFS_Azr1_MDR_like"/>
    <property type="match status" value="1"/>
</dbReference>
<gene>
    <name evidence="17" type="ORF">RhiXN_06283</name>
</gene>
<feature type="domain" description="Major facilitator superfamily (MFS) profile" evidence="15">
    <location>
        <begin position="62"/>
        <end position="541"/>
    </location>
</feature>
<dbReference type="GO" id="GO:0006338">
    <property type="term" value="P:chromatin remodeling"/>
    <property type="evidence" value="ECO:0007669"/>
    <property type="project" value="UniProtKB-ARBA"/>
</dbReference>
<evidence type="ECO:0000256" key="7">
    <source>
        <dbReference type="ARBA" id="ARBA00023015"/>
    </source>
</evidence>
<evidence type="ECO:0000256" key="1">
    <source>
        <dbReference type="ARBA" id="ARBA00004123"/>
    </source>
</evidence>
<evidence type="ECO:0000313" key="18">
    <source>
        <dbReference type="Proteomes" id="UP000650533"/>
    </source>
</evidence>
<feature type="compositionally biased region" description="Low complexity" evidence="12">
    <location>
        <begin position="765"/>
        <end position="783"/>
    </location>
</feature>
<feature type="transmembrane region" description="Helical" evidence="13">
    <location>
        <begin position="277"/>
        <end position="294"/>
    </location>
</feature>
<feature type="region of interest" description="Disordered" evidence="12">
    <location>
        <begin position="550"/>
        <end position="600"/>
    </location>
</feature>
<evidence type="ECO:0000256" key="4">
    <source>
        <dbReference type="ARBA" id="ARBA00013184"/>
    </source>
</evidence>
<dbReference type="Pfam" id="PF07690">
    <property type="entry name" value="MFS_1"/>
    <property type="match status" value="1"/>
</dbReference>
<dbReference type="PROSITE" id="PS50014">
    <property type="entry name" value="BROMODOMAIN_2"/>
    <property type="match status" value="1"/>
</dbReference>
<dbReference type="PROSITE" id="PS50850">
    <property type="entry name" value="MFS"/>
    <property type="match status" value="1"/>
</dbReference>
<reference evidence="17" key="1">
    <citation type="submission" date="2020-05" db="EMBL/GenBank/DDBJ databases">
        <title>Evolutionary and genomic comparisons of hybrid uninucleate and nonhybrid Rhizoctonia fungi.</title>
        <authorList>
            <person name="Li C."/>
            <person name="Chen X."/>
        </authorList>
    </citation>
    <scope>NUCLEOTIDE SEQUENCE</scope>
    <source>
        <strain evidence="17">AG-1 IA</strain>
    </source>
</reference>
<dbReference type="Pfam" id="PF00439">
    <property type="entry name" value="Bromodomain"/>
    <property type="match status" value="1"/>
</dbReference>
<dbReference type="RefSeq" id="XP_043181531.1">
    <property type="nucleotide sequence ID" value="XM_043326099.1"/>
</dbReference>
<dbReference type="Gene3D" id="1.20.1720.10">
    <property type="entry name" value="Multidrug resistance protein D"/>
    <property type="match status" value="1"/>
</dbReference>
<feature type="transmembrane region" description="Helical" evidence="13">
    <location>
        <begin position="518"/>
        <end position="542"/>
    </location>
</feature>
<dbReference type="InterPro" id="IPR016181">
    <property type="entry name" value="Acyl_CoA_acyltransferase"/>
</dbReference>
<feature type="transmembrane region" description="Helical" evidence="13">
    <location>
        <begin position="315"/>
        <end position="335"/>
    </location>
</feature>
<organism evidence="17 18">
    <name type="scientific">Rhizoctonia solani</name>
    <dbReference type="NCBI Taxonomy" id="456999"/>
    <lineage>
        <taxon>Eukaryota</taxon>
        <taxon>Fungi</taxon>
        <taxon>Dikarya</taxon>
        <taxon>Basidiomycota</taxon>
        <taxon>Agaricomycotina</taxon>
        <taxon>Agaricomycetes</taxon>
        <taxon>Cantharellales</taxon>
        <taxon>Ceratobasidiaceae</taxon>
        <taxon>Rhizoctonia</taxon>
    </lineage>
</organism>
<accession>A0A8H8SX90</accession>
<evidence type="ECO:0000256" key="11">
    <source>
        <dbReference type="PROSITE-ProRule" id="PRU00035"/>
    </source>
</evidence>
<keyword evidence="7" id="KW-0805">Transcription regulation</keyword>
<evidence type="ECO:0000259" key="16">
    <source>
        <dbReference type="PROSITE" id="PS51186"/>
    </source>
</evidence>
<dbReference type="CDD" id="cd05509">
    <property type="entry name" value="Bromo_gcn5_like"/>
    <property type="match status" value="1"/>
</dbReference>
<feature type="region of interest" description="Disordered" evidence="12">
    <location>
        <begin position="754"/>
        <end position="869"/>
    </location>
</feature>
<dbReference type="GO" id="GO:0061733">
    <property type="term" value="F:protein-lysine-acetyltransferase activity"/>
    <property type="evidence" value="ECO:0007669"/>
    <property type="project" value="UniProtKB-EC"/>
</dbReference>
<evidence type="ECO:0000256" key="2">
    <source>
        <dbReference type="ARBA" id="ARBA00004141"/>
    </source>
</evidence>
<dbReference type="InterPro" id="IPR011701">
    <property type="entry name" value="MFS"/>
</dbReference>
<sequence length="1289" mass="140437">MASNLVENNSRYNAADADDITIANNAGASGDVEKAQLKKGKPGEAWKEGEVHKIPHNNLKLVFPGLMLTVFLAAMDQTIVSTALPAMISDLGGSSGYSWVGTAYLLTSACLSPLYGKLSKTHSVCSHRCILIGSALCGAAQNFAWLAICRGVQGIGGGGIIQMVMITIGDIVTLEERGKYTGAIGATWGIASVVGPLVGGVFADKVSWRWCFWVNLPTGGLAALALIRLRLNPTPKKPLSQYVAEFDFLGLFLIMSGVVLLLVGFNSGESNWRSAKTIALIVVGGALLIAGSINEIMTSRSPIIPPRLFKTRTTAMLLISVFIHAMAFFSASYYLPLYFQILGASAILAGIKMFPFSLGGALVAIVSGLVVTRMRKYRPAMWFSWPVMTLGFGLLIMLDEKTSLAKQEIFLAVAALGVGSLFQTPLIGLHAAMPLKDMATATAAFGLIRTLGGTIGISVGGAIYASEAKRRLASVSGFSAADLSQGELETNVHQLKYIQPEELRQQVLHAFTRSLSTIWIVMTPLLFVGTVCILFIRSYTLVRQVERGQKKAGEADPKIDESSEPALGSPTSAESRDVEKATSEEERKEEVAKGSSTSQMATTSITWQQLEAGMALPLTFLYPPASQPGDFTFDARSIKIARHSNCSECDCTGFHPPEGCAVVINNGSAEAQAALDEAEESLEVTEEGYWRMCACGDGIEDHGNGADLGQDEIQRRARVAIRIDEILEDKGLLSDFLAPFSDPDVLSLRKQMAPFDETQSRNSEDISPPDSPISKRSSSSDLSEPPEKLRKATDITYSSDEDDVPLAATSRATRSSTNLSNAPLAPQYSSDSGFDIEMELDPDFEQDTEPSEVKFAPSTTGGKSAAAQPGMHKTVAAMGPAALPVDAPVKQEPPRELDTAKVPVDERQIARLATGAAVDVDAFTEASSMIRIITPIVPKPKPALLHEQKGIIRFEVVTNDGSPTSMILLTGLKTLFQKQLPKMPREYIARLVYDRSSRGMAIIKRGLRVVGGITFRPFPQRGFAEIVFFAISSVHQVAGFGAHLMNKFKMYIREHMPTIHHFLTYADNFAIGYFKKQGFTKEITLPRSVWMGYIKDYEGGTIMQCSLIPQIDYLSVQELLAQQKQAIIDKIKAKSKAHVVHPGLAQFKNGTATIVDYRDVPGLKESGWTPEMDELIRLPARGPHHSTMEAVLKEMRAHPAAWPFQKPVNTDEVKDYLDVVKKPMDLSMMDFKLENNSYALIEDFIEDAKLMLDNCKLYNPESTVYHKTAIRMEKALQDILKSVGVDYRL</sequence>
<evidence type="ECO:0000256" key="9">
    <source>
        <dbReference type="ARBA" id="ARBA00023136"/>
    </source>
</evidence>
<feature type="transmembrane region" description="Helical" evidence="13">
    <location>
        <begin position="410"/>
        <end position="432"/>
    </location>
</feature>
<feature type="transmembrane region" description="Helical" evidence="13">
    <location>
        <begin position="154"/>
        <end position="173"/>
    </location>
</feature>
<dbReference type="PROSITE" id="PS51186">
    <property type="entry name" value="GNAT"/>
    <property type="match status" value="1"/>
</dbReference>
<evidence type="ECO:0000256" key="13">
    <source>
        <dbReference type="SAM" id="Phobius"/>
    </source>
</evidence>
<name>A0A8H8SX90_9AGAM</name>
<keyword evidence="6 13" id="KW-1133">Transmembrane helix</keyword>
<keyword evidence="10" id="KW-0804">Transcription</keyword>
<feature type="compositionally biased region" description="Basic and acidic residues" evidence="12">
    <location>
        <begin position="574"/>
        <end position="592"/>
    </location>
</feature>
<dbReference type="SMART" id="SM00297">
    <property type="entry name" value="BROMO"/>
    <property type="match status" value="1"/>
</dbReference>
<dbReference type="Gene3D" id="3.40.630.30">
    <property type="match status" value="1"/>
</dbReference>
<dbReference type="SUPFAM" id="SSF55729">
    <property type="entry name" value="Acyl-CoA N-acyltransferases (Nat)"/>
    <property type="match status" value="1"/>
</dbReference>
<evidence type="ECO:0000256" key="8">
    <source>
        <dbReference type="ARBA" id="ARBA00023117"/>
    </source>
</evidence>
<evidence type="ECO:0000259" key="14">
    <source>
        <dbReference type="PROSITE" id="PS50014"/>
    </source>
</evidence>
<dbReference type="Proteomes" id="UP000650533">
    <property type="component" value="Chromosome 7"/>
</dbReference>
<dbReference type="PANTHER" id="PTHR23501:SF102">
    <property type="entry name" value="DRUG TRANSPORTER, PUTATIVE (AFU_ORTHOLOGUE AFUA_3G08530)-RELATED"/>
    <property type="match status" value="1"/>
</dbReference>